<keyword evidence="13" id="KW-0496">Mitochondrion</keyword>
<keyword evidence="7" id="KW-0679">Respiratory chain</keyword>
<evidence type="ECO:0000256" key="14">
    <source>
        <dbReference type="ARBA" id="ARBA00023136"/>
    </source>
</evidence>
<sequence length="104" mass="11563">MPLILLIKSEYLDFNGVSLLRNSKIGAFLKDAWAKEPVITVSFAIGILAAVALWLSPYTKYSGMINQATPYVYPVPVRDDGNMPDIPSHPCDKEGPNLDWLKKL</sequence>
<dbReference type="GO" id="GO:0045271">
    <property type="term" value="C:respiratory chain complex I"/>
    <property type="evidence" value="ECO:0007669"/>
    <property type="project" value="InterPro"/>
</dbReference>
<evidence type="ECO:0000256" key="10">
    <source>
        <dbReference type="ARBA" id="ARBA00022982"/>
    </source>
</evidence>
<dbReference type="AlphaFoldDB" id="A0A8T1T4W2"/>
<dbReference type="PANTHER" id="PTHR15221:SF0">
    <property type="entry name" value="NADH DEHYDROGENASE [UBIQUINONE] 1 ALPHA SUBCOMPLEX SUBUNIT 3"/>
    <property type="match status" value="1"/>
</dbReference>
<gene>
    <name evidence="18" type="primary">NDUFA3</name>
    <name evidence="18" type="ORF">G0U57_013702</name>
</gene>
<reference evidence="18 19" key="1">
    <citation type="journal article" date="2020" name="G3 (Bethesda)">
        <title>Draft Genome of the Common Snapping Turtle, Chelydra serpentina, a Model for Phenotypic Plasticity in Reptiles.</title>
        <authorList>
            <person name="Das D."/>
            <person name="Singh S.K."/>
            <person name="Bierstedt J."/>
            <person name="Erickson A."/>
            <person name="Galli G.L.J."/>
            <person name="Crossley D.A. 2nd"/>
            <person name="Rhen T."/>
        </authorList>
    </citation>
    <scope>NUCLEOTIDE SEQUENCE [LARGE SCALE GENOMIC DNA]</scope>
    <source>
        <strain evidence="18">KW</strain>
    </source>
</reference>
<feature type="transmembrane region" description="Helical" evidence="17">
    <location>
        <begin position="38"/>
        <end position="55"/>
    </location>
</feature>
<evidence type="ECO:0000256" key="9">
    <source>
        <dbReference type="ARBA" id="ARBA00022792"/>
    </source>
</evidence>
<evidence type="ECO:0000256" key="1">
    <source>
        <dbReference type="ARBA" id="ARBA00003195"/>
    </source>
</evidence>
<evidence type="ECO:0000256" key="12">
    <source>
        <dbReference type="ARBA" id="ARBA00022990"/>
    </source>
</evidence>
<keyword evidence="12" id="KW-0007">Acetylation</keyword>
<comment type="similarity">
    <text evidence="3">Belongs to the complex I NDUFA3 subunit family.</text>
</comment>
<keyword evidence="10" id="KW-0249">Electron transport</keyword>
<comment type="function">
    <text evidence="1">Accessory subunit of the mitochondrial membrane respiratory chain NADH dehydrogenase (Complex I), that is believed not to be involved in catalysis. Complex I functions in the transfer of electrons from NADH to the respiratory chain. The immediate electron acceptor for the enzyme is believed to be ubiquinone.</text>
</comment>
<evidence type="ECO:0000313" key="18">
    <source>
        <dbReference type="EMBL" id="KAG6935930.1"/>
    </source>
</evidence>
<evidence type="ECO:0000256" key="15">
    <source>
        <dbReference type="ARBA" id="ARBA00031425"/>
    </source>
</evidence>
<keyword evidence="14 17" id="KW-0472">Membrane</keyword>
<dbReference type="InterPro" id="IPR026626">
    <property type="entry name" value="NDUFA3"/>
</dbReference>
<dbReference type="PANTHER" id="PTHR15221">
    <property type="entry name" value="NADH DEHYDROGENASE [UBIQUINONE] 1 ALPHA SUBCOMPLEX SUBUNIT 3"/>
    <property type="match status" value="1"/>
</dbReference>
<protein>
    <recommendedName>
        <fullName evidence="5">NADH dehydrogenase [ubiquinone] 1 alpha subcomplex subunit 3</fullName>
    </recommendedName>
    <alternativeName>
        <fullName evidence="15">Complex I-B9</fullName>
    </alternativeName>
    <alternativeName>
        <fullName evidence="16">NADH-ubiquinone oxidoreductase B9 subunit</fullName>
    </alternativeName>
</protein>
<comment type="subunit">
    <text evidence="4">Complex I is composed of 45 different subunits.</text>
</comment>
<evidence type="ECO:0000256" key="6">
    <source>
        <dbReference type="ARBA" id="ARBA00022448"/>
    </source>
</evidence>
<proteinExistence type="inferred from homology"/>
<dbReference type="Proteomes" id="UP000765507">
    <property type="component" value="Unassembled WGS sequence"/>
</dbReference>
<dbReference type="Pfam" id="PF14987">
    <property type="entry name" value="NADHdh_A3"/>
    <property type="match status" value="1"/>
</dbReference>
<evidence type="ECO:0000313" key="19">
    <source>
        <dbReference type="Proteomes" id="UP000765507"/>
    </source>
</evidence>
<evidence type="ECO:0000256" key="8">
    <source>
        <dbReference type="ARBA" id="ARBA00022692"/>
    </source>
</evidence>
<evidence type="ECO:0000256" key="13">
    <source>
        <dbReference type="ARBA" id="ARBA00023128"/>
    </source>
</evidence>
<comment type="subcellular location">
    <subcellularLocation>
        <location evidence="2">Mitochondrion inner membrane</location>
        <topology evidence="2">Single-pass membrane protein</topology>
    </subcellularLocation>
</comment>
<keyword evidence="8 17" id="KW-0812">Transmembrane</keyword>
<name>A0A8T1T4W2_CHESE</name>
<comment type="caution">
    <text evidence="18">The sequence shown here is derived from an EMBL/GenBank/DDBJ whole genome shotgun (WGS) entry which is preliminary data.</text>
</comment>
<evidence type="ECO:0000256" key="11">
    <source>
        <dbReference type="ARBA" id="ARBA00022989"/>
    </source>
</evidence>
<evidence type="ECO:0000256" key="17">
    <source>
        <dbReference type="SAM" id="Phobius"/>
    </source>
</evidence>
<keyword evidence="6" id="KW-0813">Transport</keyword>
<evidence type="ECO:0000256" key="5">
    <source>
        <dbReference type="ARBA" id="ARBA00016391"/>
    </source>
</evidence>
<evidence type="ECO:0000256" key="7">
    <source>
        <dbReference type="ARBA" id="ARBA00022660"/>
    </source>
</evidence>
<organism evidence="18 19">
    <name type="scientific">Chelydra serpentina</name>
    <name type="common">Snapping turtle</name>
    <name type="synonym">Testudo serpentina</name>
    <dbReference type="NCBI Taxonomy" id="8475"/>
    <lineage>
        <taxon>Eukaryota</taxon>
        <taxon>Metazoa</taxon>
        <taxon>Chordata</taxon>
        <taxon>Craniata</taxon>
        <taxon>Vertebrata</taxon>
        <taxon>Euteleostomi</taxon>
        <taxon>Archelosauria</taxon>
        <taxon>Testudinata</taxon>
        <taxon>Testudines</taxon>
        <taxon>Cryptodira</taxon>
        <taxon>Durocryptodira</taxon>
        <taxon>Americhelydia</taxon>
        <taxon>Chelydroidea</taxon>
        <taxon>Chelydridae</taxon>
        <taxon>Chelydra</taxon>
    </lineage>
</organism>
<keyword evidence="9" id="KW-0999">Mitochondrion inner membrane</keyword>
<accession>A0A8T1T4W2</accession>
<evidence type="ECO:0000256" key="16">
    <source>
        <dbReference type="ARBA" id="ARBA00032035"/>
    </source>
</evidence>
<dbReference type="CDD" id="cd22902">
    <property type="entry name" value="NDUFA3"/>
    <property type="match status" value="1"/>
</dbReference>
<evidence type="ECO:0000256" key="4">
    <source>
        <dbReference type="ARBA" id="ARBA00011533"/>
    </source>
</evidence>
<evidence type="ECO:0000256" key="3">
    <source>
        <dbReference type="ARBA" id="ARBA00008253"/>
    </source>
</evidence>
<dbReference type="OrthoDB" id="199366at2759"/>
<evidence type="ECO:0000256" key="2">
    <source>
        <dbReference type="ARBA" id="ARBA00004434"/>
    </source>
</evidence>
<keyword evidence="19" id="KW-1185">Reference proteome</keyword>
<dbReference type="GO" id="GO:0005743">
    <property type="term" value="C:mitochondrial inner membrane"/>
    <property type="evidence" value="ECO:0007669"/>
    <property type="project" value="UniProtKB-SubCell"/>
</dbReference>
<dbReference type="EMBL" id="JAHGAV010000038">
    <property type="protein sequence ID" value="KAG6935930.1"/>
    <property type="molecule type" value="Genomic_DNA"/>
</dbReference>
<keyword evidence="11 17" id="KW-1133">Transmembrane helix</keyword>